<dbReference type="Gene3D" id="3.30.420.10">
    <property type="entry name" value="Ribonuclease H-like superfamily/Ribonuclease H"/>
    <property type="match status" value="1"/>
</dbReference>
<comment type="caution">
    <text evidence="2">The sequence shown here is derived from an EMBL/GenBank/DDBJ whole genome shotgun (WGS) entry which is preliminary data.</text>
</comment>
<dbReference type="InterPro" id="IPR012337">
    <property type="entry name" value="RNaseH-like_sf"/>
</dbReference>
<dbReference type="GO" id="GO:0003676">
    <property type="term" value="F:nucleic acid binding"/>
    <property type="evidence" value="ECO:0007669"/>
    <property type="project" value="InterPro"/>
</dbReference>
<dbReference type="EMBL" id="BKCJ010027726">
    <property type="protein sequence ID" value="GEV58072.1"/>
    <property type="molecule type" value="Genomic_DNA"/>
</dbReference>
<reference evidence="2" key="1">
    <citation type="journal article" date="2019" name="Sci. Rep.">
        <title>Draft genome of Tanacetum cinerariifolium, the natural source of mosquito coil.</title>
        <authorList>
            <person name="Yamashiro T."/>
            <person name="Shiraishi A."/>
            <person name="Satake H."/>
            <person name="Nakayama K."/>
        </authorList>
    </citation>
    <scope>NUCLEOTIDE SEQUENCE</scope>
</reference>
<feature type="region of interest" description="Disordered" evidence="1">
    <location>
        <begin position="147"/>
        <end position="168"/>
    </location>
</feature>
<name>A0A699GVQ8_TANCI</name>
<dbReference type="InterPro" id="IPR043502">
    <property type="entry name" value="DNA/RNA_pol_sf"/>
</dbReference>
<gene>
    <name evidence="2" type="ORF">Tci_130049</name>
</gene>
<dbReference type="PANTHER" id="PTHR11439">
    <property type="entry name" value="GAG-POL-RELATED RETROTRANSPOSON"/>
    <property type="match status" value="1"/>
</dbReference>
<dbReference type="InterPro" id="IPR036397">
    <property type="entry name" value="RNaseH_sf"/>
</dbReference>
<dbReference type="CDD" id="cd09272">
    <property type="entry name" value="RNase_HI_RT_Ty1"/>
    <property type="match status" value="1"/>
</dbReference>
<protein>
    <submittedName>
        <fullName evidence="2">Ribonuclease H-like domain-containing protein</fullName>
    </submittedName>
</protein>
<dbReference type="SUPFAM" id="SSF53098">
    <property type="entry name" value="Ribonuclease H-like"/>
    <property type="match status" value="1"/>
</dbReference>
<accession>A0A699GVQ8</accession>
<dbReference type="PANTHER" id="PTHR11439:SF508">
    <property type="entry name" value="RNA-DIRECTED DNA POLYMERASE"/>
    <property type="match status" value="1"/>
</dbReference>
<organism evidence="2">
    <name type="scientific">Tanacetum cinerariifolium</name>
    <name type="common">Dalmatian daisy</name>
    <name type="synonym">Chrysanthemum cinerariifolium</name>
    <dbReference type="NCBI Taxonomy" id="118510"/>
    <lineage>
        <taxon>Eukaryota</taxon>
        <taxon>Viridiplantae</taxon>
        <taxon>Streptophyta</taxon>
        <taxon>Embryophyta</taxon>
        <taxon>Tracheophyta</taxon>
        <taxon>Spermatophyta</taxon>
        <taxon>Magnoliopsida</taxon>
        <taxon>eudicotyledons</taxon>
        <taxon>Gunneridae</taxon>
        <taxon>Pentapetalae</taxon>
        <taxon>asterids</taxon>
        <taxon>campanulids</taxon>
        <taxon>Asterales</taxon>
        <taxon>Asteraceae</taxon>
        <taxon>Asteroideae</taxon>
        <taxon>Anthemideae</taxon>
        <taxon>Anthemidinae</taxon>
        <taxon>Tanacetum</taxon>
    </lineage>
</organism>
<proteinExistence type="predicted"/>
<feature type="compositionally biased region" description="Low complexity" evidence="1">
    <location>
        <begin position="147"/>
        <end position="159"/>
    </location>
</feature>
<dbReference type="AlphaFoldDB" id="A0A699GVQ8"/>
<sequence length="714" mass="80338">MSGTIPPPVTMEEEVVEFLLQLVCKQGGITVADYYHRLNALWKEFDAITKLPKCACLVKCYCAASTELALHQQLMKLLQFLIGLDDCYQPVRTALLTRGPLLDVKDAYATSSIEESHRGIPETSKAIDTKMNATSFAAKSYNHNKRGNTNNFNRNNTRGSGPNNYNRGPNHNLVCKNYDFTGHTIERPIWQVESLFNGNASFNVNLSKFYCGNTKFLVKTITLGWIIDSGANQHLTTSTISMINVVDISNLNITVGHHNGTIATISHVGDLKLLNNGITLWTGSESGGLYMFDHTKNKSLGNVNTVLAVNVLKDLWHNRLGHPADQAKQTREPFPLSDHKFVKPGELVHLGLWGPYKVFSREGFKYFLTIVDDYSRAVWTYLLKSKDESLEEDSATHIGDNILSEGNVHDENPDPNIVALVETTVLRKASPIVMKYFMGIEVLDDSNGICMTQRKYCLELIHEFGLLAAKPVTTHLPENCVLVVDESKSDKFLKNIFEYQKLLGKLIYLTHTRPDISYVVHCLSQHMHAPLQSHLKVALRVIRYLKNSPRIQIYKDKNLKLSCFTDSDWATCLRTRKSVSGYYVFFGRSLVSWKSKKQTTVSRSSAEAKYRCMASATCEVIWITNLLNDLCITNLLPVNLYSDSSSPIQIAANPVFYERTKHFKVDVHLVREKIQDGVKVSSADQTANLFTKGHGTTQHLKLCNQLSLVDMFGK</sequence>
<evidence type="ECO:0000313" key="2">
    <source>
        <dbReference type="EMBL" id="GEV58072.1"/>
    </source>
</evidence>
<dbReference type="SUPFAM" id="SSF56672">
    <property type="entry name" value="DNA/RNA polymerases"/>
    <property type="match status" value="1"/>
</dbReference>
<evidence type="ECO:0000256" key="1">
    <source>
        <dbReference type="SAM" id="MobiDB-lite"/>
    </source>
</evidence>